<dbReference type="Proteomes" id="UP001057580">
    <property type="component" value="Chromosome"/>
</dbReference>
<accession>A0A9E7U3E5</accession>
<proteinExistence type="inferred from homology"/>
<dbReference type="InterPro" id="IPR009003">
    <property type="entry name" value="Peptidase_S1_PA"/>
</dbReference>
<dbReference type="Pfam" id="PF13365">
    <property type="entry name" value="Trypsin_2"/>
    <property type="match status" value="1"/>
</dbReference>
<evidence type="ECO:0000313" key="7">
    <source>
        <dbReference type="Proteomes" id="UP001057580"/>
    </source>
</evidence>
<dbReference type="PRINTS" id="PR00834">
    <property type="entry name" value="PROTEASES2C"/>
</dbReference>
<dbReference type="KEGG" id="ssai:N0B31_13530"/>
<evidence type="ECO:0000256" key="4">
    <source>
        <dbReference type="SAM" id="MobiDB-lite"/>
    </source>
</evidence>
<dbReference type="InterPro" id="IPR001478">
    <property type="entry name" value="PDZ"/>
</dbReference>
<dbReference type="AlphaFoldDB" id="A0A9E7U3E5"/>
<evidence type="ECO:0000259" key="5">
    <source>
        <dbReference type="Pfam" id="PF13180"/>
    </source>
</evidence>
<dbReference type="GO" id="GO:0004252">
    <property type="term" value="F:serine-type endopeptidase activity"/>
    <property type="evidence" value="ECO:0007669"/>
    <property type="project" value="InterPro"/>
</dbReference>
<organism evidence="6 7">
    <name type="scientific">Salinirubellus salinus</name>
    <dbReference type="NCBI Taxonomy" id="1364945"/>
    <lineage>
        <taxon>Archaea</taxon>
        <taxon>Methanobacteriati</taxon>
        <taxon>Methanobacteriota</taxon>
        <taxon>Stenosarchaea group</taxon>
        <taxon>Halobacteria</taxon>
        <taxon>Halobacteriales</taxon>
        <taxon>Natronomonadaceae</taxon>
        <taxon>Salinirubellus</taxon>
    </lineage>
</organism>
<dbReference type="InterPro" id="IPR051201">
    <property type="entry name" value="Chloro_Bact_Ser_Proteases"/>
</dbReference>
<gene>
    <name evidence="6" type="ORF">N0B31_13530</name>
</gene>
<dbReference type="InterPro" id="IPR036034">
    <property type="entry name" value="PDZ_sf"/>
</dbReference>
<feature type="region of interest" description="Disordered" evidence="4">
    <location>
        <begin position="37"/>
        <end position="57"/>
    </location>
</feature>
<dbReference type="SUPFAM" id="SSF50494">
    <property type="entry name" value="Trypsin-like serine proteases"/>
    <property type="match status" value="1"/>
</dbReference>
<dbReference type="Gene3D" id="2.30.42.10">
    <property type="match status" value="1"/>
</dbReference>
<dbReference type="EMBL" id="CP104003">
    <property type="protein sequence ID" value="UWM53160.1"/>
    <property type="molecule type" value="Genomic_DNA"/>
</dbReference>
<dbReference type="GeneID" id="74943462"/>
<dbReference type="Gene3D" id="2.40.10.10">
    <property type="entry name" value="Trypsin-like serine proteases"/>
    <property type="match status" value="2"/>
</dbReference>
<keyword evidence="3" id="KW-0378">Hydrolase</keyword>
<dbReference type="PANTHER" id="PTHR43343">
    <property type="entry name" value="PEPTIDASE S12"/>
    <property type="match status" value="1"/>
</dbReference>
<comment type="similarity">
    <text evidence="1">Belongs to the peptidase S1C family.</text>
</comment>
<name>A0A9E7U3E5_9EURY</name>
<dbReference type="RefSeq" id="WP_260592155.1">
    <property type="nucleotide sequence ID" value="NZ_CP104003.1"/>
</dbReference>
<keyword evidence="2" id="KW-0645">Protease</keyword>
<dbReference type="PROSITE" id="PS51257">
    <property type="entry name" value="PROKAR_LIPOPROTEIN"/>
    <property type="match status" value="1"/>
</dbReference>
<keyword evidence="7" id="KW-1185">Reference proteome</keyword>
<dbReference type="InterPro" id="IPR043504">
    <property type="entry name" value="Peptidase_S1_PA_chymotrypsin"/>
</dbReference>
<evidence type="ECO:0000256" key="2">
    <source>
        <dbReference type="ARBA" id="ARBA00022670"/>
    </source>
</evidence>
<dbReference type="GO" id="GO:0006508">
    <property type="term" value="P:proteolysis"/>
    <property type="evidence" value="ECO:0007669"/>
    <property type="project" value="UniProtKB-KW"/>
</dbReference>
<dbReference type="Pfam" id="PF13180">
    <property type="entry name" value="PDZ_2"/>
    <property type="match status" value="1"/>
</dbReference>
<sequence length="374" mass="37334">MNGDGTRTDGDAGHTRRAVLAALGGASVALAGCATTADPAEDGETGGAGDPAGDVQQSAVSPFTGVYRDIVDSVVVVRGYDENGRVGQGSGFLAFDGVVVTNQHVVAGTEELVVGFTDGTTTDGELLGADVYSDLAAIELADRPDAGGGPLPFVEAEPPVGTEVLAVGAPFGLGESASAGIVSGVDRPLPSQTGFSVADTVQTDAAVNPGNSGGPLVTTDGEVVGVISAGGGENIAFGISAALVQRVVPALVEDGEYDHSYMGIGLTEVTPPLVRANGFDRSTGVYVDAVLEGGPSDGTLRGSTGRGEALGVRVPTGGDLIIGLDGRTVRSLGDLSTHLALRTSPGDVLSVSLVRDGERRDLSMTLGERPPPTG</sequence>
<evidence type="ECO:0000256" key="1">
    <source>
        <dbReference type="ARBA" id="ARBA00010541"/>
    </source>
</evidence>
<reference evidence="6" key="1">
    <citation type="submission" date="2022-09" db="EMBL/GenBank/DDBJ databases">
        <title>Diverse halophilic archaea isolated from saline environments.</title>
        <authorList>
            <person name="Cui H.-L."/>
        </authorList>
    </citation>
    <scope>NUCLEOTIDE SEQUENCE</scope>
    <source>
        <strain evidence="6">ZS-35-S2</strain>
    </source>
</reference>
<dbReference type="InterPro" id="IPR001940">
    <property type="entry name" value="Peptidase_S1C"/>
</dbReference>
<evidence type="ECO:0000313" key="6">
    <source>
        <dbReference type="EMBL" id="UWM53160.1"/>
    </source>
</evidence>
<evidence type="ECO:0000256" key="3">
    <source>
        <dbReference type="ARBA" id="ARBA00022801"/>
    </source>
</evidence>
<feature type="domain" description="PDZ" evidence="5">
    <location>
        <begin position="261"/>
        <end position="365"/>
    </location>
</feature>
<dbReference type="SUPFAM" id="SSF50156">
    <property type="entry name" value="PDZ domain-like"/>
    <property type="match status" value="1"/>
</dbReference>
<protein>
    <submittedName>
        <fullName evidence="6">Trypsin-like peptidase domain-containing protein</fullName>
    </submittedName>
</protein>
<dbReference type="PANTHER" id="PTHR43343:SF3">
    <property type="entry name" value="PROTEASE DO-LIKE 8, CHLOROPLASTIC"/>
    <property type="match status" value="1"/>
</dbReference>